<organism evidence="1 3">
    <name type="scientific">Medicago truncatula</name>
    <name type="common">Barrel medic</name>
    <name type="synonym">Medicago tribuloides</name>
    <dbReference type="NCBI Taxonomy" id="3880"/>
    <lineage>
        <taxon>Eukaryota</taxon>
        <taxon>Viridiplantae</taxon>
        <taxon>Streptophyta</taxon>
        <taxon>Embryophyta</taxon>
        <taxon>Tracheophyta</taxon>
        <taxon>Spermatophyta</taxon>
        <taxon>Magnoliopsida</taxon>
        <taxon>eudicotyledons</taxon>
        <taxon>Gunneridae</taxon>
        <taxon>Pentapetalae</taxon>
        <taxon>rosids</taxon>
        <taxon>fabids</taxon>
        <taxon>Fabales</taxon>
        <taxon>Fabaceae</taxon>
        <taxon>Papilionoideae</taxon>
        <taxon>50 kb inversion clade</taxon>
        <taxon>NPAAA clade</taxon>
        <taxon>Hologalegina</taxon>
        <taxon>IRL clade</taxon>
        <taxon>Trifolieae</taxon>
        <taxon>Medicago</taxon>
    </lineage>
</organism>
<dbReference type="EMBL" id="CM001221">
    <property type="protein sequence ID" value="AES99280.1"/>
    <property type="molecule type" value="Genomic_DNA"/>
</dbReference>
<evidence type="ECO:0000313" key="3">
    <source>
        <dbReference type="Proteomes" id="UP000002051"/>
    </source>
</evidence>
<keyword evidence="3" id="KW-1185">Reference proteome</keyword>
<dbReference type="HOGENOM" id="CLU_2310251_0_0_1"/>
<dbReference type="Proteomes" id="UP000002051">
    <property type="component" value="Chromosome 5"/>
</dbReference>
<proteinExistence type="predicted"/>
<dbReference type="PaxDb" id="3880-AES99280"/>
<evidence type="ECO:0000313" key="2">
    <source>
        <dbReference type="EnsemblPlants" id="AES99280"/>
    </source>
</evidence>
<dbReference type="EnsemblPlants" id="AES99280">
    <property type="protein sequence ID" value="AES99280"/>
    <property type="gene ID" value="MTR_5g078650"/>
</dbReference>
<evidence type="ECO:0000313" key="1">
    <source>
        <dbReference type="EMBL" id="AES99280.1"/>
    </source>
</evidence>
<reference evidence="2" key="3">
    <citation type="submission" date="2015-04" db="UniProtKB">
        <authorList>
            <consortium name="EnsemblPlants"/>
        </authorList>
    </citation>
    <scope>IDENTIFICATION</scope>
    <source>
        <strain evidence="2">cv. Jemalong A17</strain>
    </source>
</reference>
<reference evidence="1 3" key="2">
    <citation type="journal article" date="2014" name="BMC Genomics">
        <title>An improved genome release (version Mt4.0) for the model legume Medicago truncatula.</title>
        <authorList>
            <person name="Tang H."/>
            <person name="Krishnakumar V."/>
            <person name="Bidwell S."/>
            <person name="Rosen B."/>
            <person name="Chan A."/>
            <person name="Zhou S."/>
            <person name="Gentzbittel L."/>
            <person name="Childs K.L."/>
            <person name="Yandell M."/>
            <person name="Gundlach H."/>
            <person name="Mayer K.F."/>
            <person name="Schwartz D.C."/>
            <person name="Town C.D."/>
        </authorList>
    </citation>
    <scope>GENOME REANNOTATION</scope>
    <source>
        <strain evidence="2 3">cv. Jemalong A17</strain>
    </source>
</reference>
<accession>G7K1T2</accession>
<name>G7K1T2_MEDTR</name>
<gene>
    <name evidence="1" type="ordered locus">MTR_5g078650</name>
</gene>
<dbReference type="AlphaFoldDB" id="G7K1T2"/>
<reference evidence="1 3" key="1">
    <citation type="journal article" date="2011" name="Nature">
        <title>The Medicago genome provides insight into the evolution of rhizobial symbioses.</title>
        <authorList>
            <person name="Young N.D."/>
            <person name="Debelle F."/>
            <person name="Oldroyd G.E."/>
            <person name="Geurts R."/>
            <person name="Cannon S.B."/>
            <person name="Udvardi M.K."/>
            <person name="Benedito V.A."/>
            <person name="Mayer K.F."/>
            <person name="Gouzy J."/>
            <person name="Schoof H."/>
            <person name="Van de Peer Y."/>
            <person name="Proost S."/>
            <person name="Cook D.R."/>
            <person name="Meyers B.C."/>
            <person name="Spannagl M."/>
            <person name="Cheung F."/>
            <person name="De Mita S."/>
            <person name="Krishnakumar V."/>
            <person name="Gundlach H."/>
            <person name="Zhou S."/>
            <person name="Mudge J."/>
            <person name="Bharti A.K."/>
            <person name="Murray J.D."/>
            <person name="Naoumkina M.A."/>
            <person name="Rosen B."/>
            <person name="Silverstein K.A."/>
            <person name="Tang H."/>
            <person name="Rombauts S."/>
            <person name="Zhao P.X."/>
            <person name="Zhou P."/>
            <person name="Barbe V."/>
            <person name="Bardou P."/>
            <person name="Bechner M."/>
            <person name="Bellec A."/>
            <person name="Berger A."/>
            <person name="Berges H."/>
            <person name="Bidwell S."/>
            <person name="Bisseling T."/>
            <person name="Choisne N."/>
            <person name="Couloux A."/>
            <person name="Denny R."/>
            <person name="Deshpande S."/>
            <person name="Dai X."/>
            <person name="Doyle J.J."/>
            <person name="Dudez A.M."/>
            <person name="Farmer A.D."/>
            <person name="Fouteau S."/>
            <person name="Franken C."/>
            <person name="Gibelin C."/>
            <person name="Gish J."/>
            <person name="Goldstein S."/>
            <person name="Gonzalez A.J."/>
            <person name="Green P.J."/>
            <person name="Hallab A."/>
            <person name="Hartog M."/>
            <person name="Hua A."/>
            <person name="Humphray S.J."/>
            <person name="Jeong D.H."/>
            <person name="Jing Y."/>
            <person name="Jocker A."/>
            <person name="Kenton S.M."/>
            <person name="Kim D.J."/>
            <person name="Klee K."/>
            <person name="Lai H."/>
            <person name="Lang C."/>
            <person name="Lin S."/>
            <person name="Macmil S.L."/>
            <person name="Magdelenat G."/>
            <person name="Matthews L."/>
            <person name="McCorrison J."/>
            <person name="Monaghan E.L."/>
            <person name="Mun J.H."/>
            <person name="Najar F.Z."/>
            <person name="Nicholson C."/>
            <person name="Noirot C."/>
            <person name="O'Bleness M."/>
            <person name="Paule C.R."/>
            <person name="Poulain J."/>
            <person name="Prion F."/>
            <person name="Qin B."/>
            <person name="Qu C."/>
            <person name="Retzel E.F."/>
            <person name="Riddle C."/>
            <person name="Sallet E."/>
            <person name="Samain S."/>
            <person name="Samson N."/>
            <person name="Sanders I."/>
            <person name="Saurat O."/>
            <person name="Scarpelli C."/>
            <person name="Schiex T."/>
            <person name="Segurens B."/>
            <person name="Severin A.J."/>
            <person name="Sherrier D.J."/>
            <person name="Shi R."/>
            <person name="Sims S."/>
            <person name="Singer S.R."/>
            <person name="Sinharoy S."/>
            <person name="Sterck L."/>
            <person name="Viollet A."/>
            <person name="Wang B.B."/>
            <person name="Wang K."/>
            <person name="Wang M."/>
            <person name="Wang X."/>
            <person name="Warfsmann J."/>
            <person name="Weissenbach J."/>
            <person name="White D.D."/>
            <person name="White J.D."/>
            <person name="Wiley G.B."/>
            <person name="Wincker P."/>
            <person name="Xing Y."/>
            <person name="Yang L."/>
            <person name="Yao Z."/>
            <person name="Ying F."/>
            <person name="Zhai J."/>
            <person name="Zhou L."/>
            <person name="Zuber A."/>
            <person name="Denarie J."/>
            <person name="Dixon R.A."/>
            <person name="May G.D."/>
            <person name="Schwartz D.C."/>
            <person name="Rogers J."/>
            <person name="Quetier F."/>
            <person name="Town C.D."/>
            <person name="Roe B.A."/>
        </authorList>
    </citation>
    <scope>NUCLEOTIDE SEQUENCE [LARGE SCALE GENOMIC DNA]</scope>
    <source>
        <strain evidence="1">A17</strain>
        <strain evidence="2 3">cv. Jemalong A17</strain>
    </source>
</reference>
<protein>
    <submittedName>
        <fullName evidence="1 2">Uncharacterized protein</fullName>
    </submittedName>
</protein>
<sequence length="100" mass="11206">MLFSVHSLGHHAIDLCRSKESIPAYVQTVHGAFIIQHRPGQFPSPKPYKENGLGEIWCVVEMYFSKDDELSLYDGFVITGSCSDAYGNKKLICDLVTLIK</sequence>